<proteinExistence type="predicted"/>
<dbReference type="AlphaFoldDB" id="A0A4Z2DB41"/>
<feature type="non-terminal residue" evidence="1">
    <location>
        <position position="113"/>
    </location>
</feature>
<accession>A0A4Z2DB41</accession>
<dbReference type="EMBL" id="SKCS01000186">
    <property type="protein sequence ID" value="TNN13723.1"/>
    <property type="molecule type" value="Genomic_DNA"/>
</dbReference>
<comment type="caution">
    <text evidence="1">The sequence shown here is derived from an EMBL/GenBank/DDBJ whole genome shotgun (WGS) entry which is preliminary data.</text>
</comment>
<gene>
    <name evidence="1" type="ORF">EWB00_002786</name>
</gene>
<name>A0A4Z2DB41_SCHJA</name>
<dbReference type="OrthoDB" id="6252479at2759"/>
<sequence length="113" mass="13144">MLSYPLSVCHKLHRSPICFLCTDLHNKSNSLLRLSKNVSFIPSMPCFDNYPLNTRTLDNTEYFMHSSILKSPSRNHETSNRQHLYQFKSHPNIPDCTNNLVDHLHYSTQISPI</sequence>
<keyword evidence="2" id="KW-1185">Reference proteome</keyword>
<evidence type="ECO:0000313" key="1">
    <source>
        <dbReference type="EMBL" id="TNN13723.1"/>
    </source>
</evidence>
<reference evidence="1 2" key="1">
    <citation type="submission" date="2019-03" db="EMBL/GenBank/DDBJ databases">
        <title>An improved genome assembly of the fluke Schistosoma japonicum.</title>
        <authorList>
            <person name="Hu W."/>
            <person name="Luo F."/>
            <person name="Yin M."/>
            <person name="Mo X."/>
            <person name="Sun C."/>
            <person name="Wu Q."/>
            <person name="Zhu B."/>
            <person name="Xiang M."/>
            <person name="Wang J."/>
            <person name="Wang Y."/>
            <person name="Zhang T."/>
            <person name="Xu B."/>
            <person name="Zheng H."/>
            <person name="Feng Z."/>
        </authorList>
    </citation>
    <scope>NUCLEOTIDE SEQUENCE [LARGE SCALE GENOMIC DNA]</scope>
    <source>
        <strain evidence="1">HuSjv2</strain>
        <tissue evidence="1">Worms</tissue>
    </source>
</reference>
<organism evidence="1 2">
    <name type="scientific">Schistosoma japonicum</name>
    <name type="common">Blood fluke</name>
    <dbReference type="NCBI Taxonomy" id="6182"/>
    <lineage>
        <taxon>Eukaryota</taxon>
        <taxon>Metazoa</taxon>
        <taxon>Spiralia</taxon>
        <taxon>Lophotrochozoa</taxon>
        <taxon>Platyhelminthes</taxon>
        <taxon>Trematoda</taxon>
        <taxon>Digenea</taxon>
        <taxon>Strigeidida</taxon>
        <taxon>Schistosomatoidea</taxon>
        <taxon>Schistosomatidae</taxon>
        <taxon>Schistosoma</taxon>
    </lineage>
</organism>
<evidence type="ECO:0000313" key="2">
    <source>
        <dbReference type="Proteomes" id="UP000311919"/>
    </source>
</evidence>
<dbReference type="Proteomes" id="UP000311919">
    <property type="component" value="Unassembled WGS sequence"/>
</dbReference>
<protein>
    <submittedName>
        <fullName evidence="1">Uncharacterized protein</fullName>
    </submittedName>
</protein>